<dbReference type="Pfam" id="PF03739">
    <property type="entry name" value="LptF_LptG"/>
    <property type="match status" value="1"/>
</dbReference>
<keyword evidence="7 9" id="KW-0472">Membrane</keyword>
<evidence type="ECO:0000256" key="6">
    <source>
        <dbReference type="ARBA" id="ARBA00022989"/>
    </source>
</evidence>
<feature type="transmembrane region" description="Helical" evidence="9">
    <location>
        <begin position="273"/>
        <end position="291"/>
    </location>
</feature>
<evidence type="ECO:0000313" key="10">
    <source>
        <dbReference type="EMBL" id="TEA26778.1"/>
    </source>
</evidence>
<name>A0AB94IBJ6_9GAMM</name>
<evidence type="ECO:0000256" key="7">
    <source>
        <dbReference type="ARBA" id="ARBA00023136"/>
    </source>
</evidence>
<proteinExistence type="inferred from homology"/>
<dbReference type="PANTHER" id="PTHR33529">
    <property type="entry name" value="SLR0882 PROTEIN-RELATED"/>
    <property type="match status" value="1"/>
</dbReference>
<feature type="transmembrane region" description="Helical" evidence="9">
    <location>
        <begin position="12"/>
        <end position="34"/>
    </location>
</feature>
<feature type="transmembrane region" description="Helical" evidence="9">
    <location>
        <begin position="103"/>
        <end position="122"/>
    </location>
</feature>
<dbReference type="GO" id="GO:0015920">
    <property type="term" value="P:lipopolysaccharide transport"/>
    <property type="evidence" value="ECO:0007669"/>
    <property type="project" value="TreeGrafter"/>
</dbReference>
<comment type="caution">
    <text evidence="10">The sequence shown here is derived from an EMBL/GenBank/DDBJ whole genome shotgun (WGS) entry which is preliminary data.</text>
</comment>
<evidence type="ECO:0000256" key="2">
    <source>
        <dbReference type="ARBA" id="ARBA00004651"/>
    </source>
</evidence>
<protein>
    <submittedName>
        <fullName evidence="10">Lipopolysaccharide ABC transporter permease LptG</fullName>
    </submittedName>
</protein>
<keyword evidence="4" id="KW-1003">Cell membrane</keyword>
<comment type="subcellular location">
    <subcellularLocation>
        <location evidence="2">Cell membrane</location>
        <topology evidence="2">Multi-pass membrane protein</topology>
    </subcellularLocation>
</comment>
<dbReference type="PANTHER" id="PTHR33529:SF2">
    <property type="entry name" value="LIPOPOLYSACCHARIDE EXPORT SYSTEM PERMEASE PROTEIN LPTG"/>
    <property type="match status" value="1"/>
</dbReference>
<evidence type="ECO:0000313" key="11">
    <source>
        <dbReference type="Proteomes" id="UP000506160"/>
    </source>
</evidence>
<dbReference type="NCBIfam" id="TIGR04408">
    <property type="entry name" value="LptG_lptG"/>
    <property type="match status" value="1"/>
</dbReference>
<keyword evidence="5 9" id="KW-0812">Transmembrane</keyword>
<evidence type="ECO:0000256" key="9">
    <source>
        <dbReference type="SAM" id="Phobius"/>
    </source>
</evidence>
<feature type="transmembrane region" description="Helical" evidence="9">
    <location>
        <begin position="63"/>
        <end position="82"/>
    </location>
</feature>
<evidence type="ECO:0000256" key="1">
    <source>
        <dbReference type="ARBA" id="ARBA00002265"/>
    </source>
</evidence>
<dbReference type="RefSeq" id="WP_024496384.1">
    <property type="nucleotide sequence ID" value="NZ_AWGA01000065.1"/>
</dbReference>
<evidence type="ECO:0000256" key="4">
    <source>
        <dbReference type="ARBA" id="ARBA00022475"/>
    </source>
</evidence>
<dbReference type="InterPro" id="IPR005495">
    <property type="entry name" value="LptG/LptF_permease"/>
</dbReference>
<comment type="similarity">
    <text evidence="3">Belongs to the LptF/LptG family.</text>
</comment>
<sequence length="354" mass="39304">MLGILDRYIGKNILNTIGLSLLLLVGLSGIIRFIDQLRKVRESYDAFSAAYYAFLMIPKDIEVFFPIAALLGALIGLGILASNSELVVMETAGFSRLRIANSMMKTAIPLVLLTMAVGEWVAPYGEQTARNMRSEKIYGRSLIATHNSIWAKDGNNFVHIARINSDQSIKDIDIYVIEDNKLTKLIHAANGEFKDNAWILTQVDESILSDPNQITGSSMMNTTWHTSITPDKLGIVALEPESLSATGLYHYIAYLRGSGQDSSNYQLLFWKKVFKPLTVAVMMLMALSFIFGPLRSVSMGTRILAGISVGFLFYILDMLFSQISVVAGFSPFIGALLPGLLFLIISFYLLYRKR</sequence>
<feature type="transmembrane region" description="Helical" evidence="9">
    <location>
        <begin position="303"/>
        <end position="323"/>
    </location>
</feature>
<dbReference type="GO" id="GO:0055085">
    <property type="term" value="P:transmembrane transport"/>
    <property type="evidence" value="ECO:0007669"/>
    <property type="project" value="InterPro"/>
</dbReference>
<evidence type="ECO:0000256" key="8">
    <source>
        <dbReference type="ARBA" id="ARBA00026081"/>
    </source>
</evidence>
<dbReference type="GO" id="GO:0043190">
    <property type="term" value="C:ATP-binding cassette (ABC) transporter complex"/>
    <property type="evidence" value="ECO:0007669"/>
    <property type="project" value="InterPro"/>
</dbReference>
<reference evidence="10 11" key="1">
    <citation type="journal article" date="2014" name="Appl. Environ. Microbiol.">
        <title>Genomic features of a bumble bee symbiont reflect its host environment.</title>
        <authorList>
            <person name="Martinson V.G."/>
            <person name="Magoc T."/>
            <person name="Koch H."/>
            <person name="Salzberg S.L."/>
            <person name="Moran N.A."/>
        </authorList>
    </citation>
    <scope>NUCLEOTIDE SEQUENCE [LARGE SCALE GENOMIC DNA]</scope>
    <source>
        <strain evidence="10 11">Bimp</strain>
    </source>
</reference>
<keyword evidence="6 9" id="KW-1133">Transmembrane helix</keyword>
<comment type="subunit">
    <text evidence="8">Component of the lipopolysaccharide transport and assembly complex. The LptBFG transporter is composed of two ATP-binding proteins (LptB) and two transmembrane proteins (LptF and LptG).</text>
</comment>
<evidence type="ECO:0000256" key="5">
    <source>
        <dbReference type="ARBA" id="ARBA00022692"/>
    </source>
</evidence>
<feature type="transmembrane region" description="Helical" evidence="9">
    <location>
        <begin position="329"/>
        <end position="351"/>
    </location>
</feature>
<keyword evidence="11" id="KW-1185">Reference proteome</keyword>
<gene>
    <name evidence="10" type="ORF">O970_06875</name>
</gene>
<accession>A0AB94IBJ6</accession>
<dbReference type="Proteomes" id="UP000506160">
    <property type="component" value="Unassembled WGS sequence"/>
</dbReference>
<evidence type="ECO:0000256" key="3">
    <source>
        <dbReference type="ARBA" id="ARBA00007725"/>
    </source>
</evidence>
<dbReference type="InterPro" id="IPR030923">
    <property type="entry name" value="LptG"/>
</dbReference>
<dbReference type="EMBL" id="AWGA01000065">
    <property type="protein sequence ID" value="TEA26778.1"/>
    <property type="molecule type" value="Genomic_DNA"/>
</dbReference>
<dbReference type="AlphaFoldDB" id="A0AB94IBJ6"/>
<organism evidence="10 11">
    <name type="scientific">Candidatus Schmidhempelia bombi str. Bimp</name>
    <dbReference type="NCBI Taxonomy" id="1387197"/>
    <lineage>
        <taxon>Bacteria</taxon>
        <taxon>Pseudomonadati</taxon>
        <taxon>Pseudomonadota</taxon>
        <taxon>Gammaproteobacteria</taxon>
        <taxon>Orbales</taxon>
        <taxon>Orbaceae</taxon>
        <taxon>Candidatus Schmidhempelia</taxon>
    </lineage>
</organism>
<comment type="function">
    <text evidence="1">Part of the ABC transporter complex LptBFG involved in the translocation of lipopolysaccharide (LPS) from the inner membrane to the outer membrane.</text>
</comment>